<dbReference type="PANTHER" id="PTHR13220">
    <property type="entry name" value="TIMELESS INTERACTING-RELATED"/>
    <property type="match status" value="1"/>
</dbReference>
<organism evidence="9 10">
    <name type="scientific">Marasmius oreades</name>
    <name type="common">fairy-ring Marasmius</name>
    <dbReference type="NCBI Taxonomy" id="181124"/>
    <lineage>
        <taxon>Eukaryota</taxon>
        <taxon>Fungi</taxon>
        <taxon>Dikarya</taxon>
        <taxon>Basidiomycota</taxon>
        <taxon>Agaricomycotina</taxon>
        <taxon>Agaricomycetes</taxon>
        <taxon>Agaricomycetidae</taxon>
        <taxon>Agaricales</taxon>
        <taxon>Marasmiineae</taxon>
        <taxon>Marasmiaceae</taxon>
        <taxon>Marasmius</taxon>
    </lineage>
</organism>
<proteinExistence type="inferred from homology"/>
<dbReference type="GeneID" id="66077943"/>
<protein>
    <recommendedName>
        <fullName evidence="6">Chromosome segregation in meiosis protein</fullName>
    </recommendedName>
</protein>
<evidence type="ECO:0000256" key="4">
    <source>
        <dbReference type="ARBA" id="ARBA00023242"/>
    </source>
</evidence>
<dbReference type="Proteomes" id="UP001049176">
    <property type="component" value="Chromosome 5"/>
</dbReference>
<dbReference type="Pfam" id="PF07962">
    <property type="entry name" value="Swi3"/>
    <property type="match status" value="1"/>
</dbReference>
<accession>A0A9P7RZ93</accession>
<dbReference type="OrthoDB" id="437078at2759"/>
<comment type="subcellular location">
    <subcellularLocation>
        <location evidence="1 6">Nucleus</location>
    </subcellularLocation>
</comment>
<feature type="compositionally biased region" description="Polar residues" evidence="7">
    <location>
        <begin position="272"/>
        <end position="287"/>
    </location>
</feature>
<keyword evidence="4 6" id="KW-0539">Nucleus</keyword>
<dbReference type="InterPro" id="IPR012923">
    <property type="entry name" value="Csm3"/>
</dbReference>
<dbReference type="AlphaFoldDB" id="A0A9P7RZ93"/>
<dbReference type="PANTHER" id="PTHR13220:SF11">
    <property type="entry name" value="TIMELESS-INTERACTING PROTEIN"/>
    <property type="match status" value="1"/>
</dbReference>
<evidence type="ECO:0000256" key="7">
    <source>
        <dbReference type="SAM" id="MobiDB-lite"/>
    </source>
</evidence>
<dbReference type="GO" id="GO:0043111">
    <property type="term" value="P:replication fork arrest"/>
    <property type="evidence" value="ECO:0007669"/>
    <property type="project" value="TreeGrafter"/>
</dbReference>
<evidence type="ECO:0000256" key="1">
    <source>
        <dbReference type="ARBA" id="ARBA00004123"/>
    </source>
</evidence>
<feature type="region of interest" description="Disordered" evidence="7">
    <location>
        <begin position="1"/>
        <end position="22"/>
    </location>
</feature>
<evidence type="ECO:0000256" key="6">
    <source>
        <dbReference type="RuleBase" id="RU366049"/>
    </source>
</evidence>
<evidence type="ECO:0000313" key="9">
    <source>
        <dbReference type="EMBL" id="KAG7092516.1"/>
    </source>
</evidence>
<evidence type="ECO:0000256" key="5">
    <source>
        <dbReference type="ARBA" id="ARBA00023306"/>
    </source>
</evidence>
<evidence type="ECO:0000256" key="2">
    <source>
        <dbReference type="ARBA" id="ARBA00006075"/>
    </source>
</evidence>
<feature type="compositionally biased region" description="Polar residues" evidence="7">
    <location>
        <begin position="64"/>
        <end position="78"/>
    </location>
</feature>
<dbReference type="EMBL" id="CM032185">
    <property type="protein sequence ID" value="KAG7092516.1"/>
    <property type="molecule type" value="Genomic_DNA"/>
</dbReference>
<dbReference type="KEGG" id="more:E1B28_008867"/>
<evidence type="ECO:0000256" key="3">
    <source>
        <dbReference type="ARBA" id="ARBA00022763"/>
    </source>
</evidence>
<comment type="function">
    <text evidence="6">Plays an important role in the control of DNA replication and the maintenance of replication fork stability.</text>
</comment>
<gene>
    <name evidence="9" type="ORF">E1B28_008867</name>
</gene>
<sequence>MEPLFLPDEDETTIPRAPPPEEIDLDELFKDFEEPEGDTVIEDEETIRRRAVAKAKATYEKTRSTLLPNVKQHQILPSSSPPRDVDNGAGVGRGDPKDKEGEMKERRKPMRLDEARLLGTTGFPQLINDTKNFRVKGKGHEATDLNRLLQVYQFWTHRMYPKSQFSDTVERIEKICHSRRMNVKLSVWRDEAHEKKVESSDEEPGDQVIDLTQNEGDGADSEKAQYASSSPVPITRPPSSPDTSGRSSIAEDEEFDAAFKEMEHRQEKDLAASSSQVGLPPSNSSRNDGMDVDEEELWNAFDEAPNIGMMTSSSATDSSAVSTSGKASHSMDDYDDEDMWDVVREYEQTKGEETITLSTQVTSNLMENAQSTPEVGSTSATRRKSTVEEDWDELYL</sequence>
<feature type="domain" description="Chromosome segregation in meiosis protein 3" evidence="8">
    <location>
        <begin position="112"/>
        <end position="192"/>
    </location>
</feature>
<name>A0A9P7RZ93_9AGAR</name>
<keyword evidence="5 6" id="KW-0131">Cell cycle</keyword>
<dbReference type="GO" id="GO:0006974">
    <property type="term" value="P:DNA damage response"/>
    <property type="evidence" value="ECO:0007669"/>
    <property type="project" value="UniProtKB-KW"/>
</dbReference>
<comment type="caution">
    <text evidence="9">The sequence shown here is derived from an EMBL/GenBank/DDBJ whole genome shotgun (WGS) entry which is preliminary data.</text>
</comment>
<dbReference type="GO" id="GO:0000076">
    <property type="term" value="P:DNA replication checkpoint signaling"/>
    <property type="evidence" value="ECO:0007669"/>
    <property type="project" value="UniProtKB-UniRule"/>
</dbReference>
<feature type="region of interest" description="Disordered" evidence="7">
    <location>
        <begin position="63"/>
        <end position="111"/>
    </location>
</feature>
<evidence type="ECO:0000259" key="8">
    <source>
        <dbReference type="Pfam" id="PF07962"/>
    </source>
</evidence>
<keyword evidence="10" id="KW-1185">Reference proteome</keyword>
<feature type="compositionally biased region" description="Polar residues" evidence="7">
    <location>
        <begin position="367"/>
        <end position="380"/>
    </location>
</feature>
<dbReference type="GO" id="GO:0031298">
    <property type="term" value="C:replication fork protection complex"/>
    <property type="evidence" value="ECO:0007669"/>
    <property type="project" value="TreeGrafter"/>
</dbReference>
<dbReference type="GO" id="GO:0003677">
    <property type="term" value="F:DNA binding"/>
    <property type="evidence" value="ECO:0007669"/>
    <property type="project" value="TreeGrafter"/>
</dbReference>
<feature type="region of interest" description="Disordered" evidence="7">
    <location>
        <begin position="367"/>
        <end position="396"/>
    </location>
</feature>
<feature type="compositionally biased region" description="Basic and acidic residues" evidence="7">
    <location>
        <begin position="257"/>
        <end position="270"/>
    </location>
</feature>
<dbReference type="GO" id="GO:0031297">
    <property type="term" value="P:replication fork processing"/>
    <property type="evidence" value="ECO:0007669"/>
    <property type="project" value="UniProtKB-UniRule"/>
</dbReference>
<dbReference type="InterPro" id="IPR040038">
    <property type="entry name" value="TIPIN/Csm3/Swi3"/>
</dbReference>
<dbReference type="RefSeq" id="XP_043008986.1">
    <property type="nucleotide sequence ID" value="XM_043153701.1"/>
</dbReference>
<feature type="compositionally biased region" description="Low complexity" evidence="7">
    <location>
        <begin position="311"/>
        <end position="324"/>
    </location>
</feature>
<feature type="region of interest" description="Disordered" evidence="7">
    <location>
        <begin position="193"/>
        <end position="294"/>
    </location>
</feature>
<feature type="compositionally biased region" description="Basic and acidic residues" evidence="7">
    <location>
        <begin position="94"/>
        <end position="111"/>
    </location>
</feature>
<comment type="similarity">
    <text evidence="2 6">Belongs to the CSM3 family.</text>
</comment>
<keyword evidence="3 6" id="KW-0227">DNA damage</keyword>
<feature type="region of interest" description="Disordered" evidence="7">
    <location>
        <begin position="308"/>
        <end position="334"/>
    </location>
</feature>
<reference evidence="9" key="1">
    <citation type="journal article" date="2021" name="Genome Biol. Evol.">
        <title>The assembled and annotated genome of the fairy-ring fungus Marasmius oreades.</title>
        <authorList>
            <person name="Hiltunen M."/>
            <person name="Ament-Velasquez S.L."/>
            <person name="Johannesson H."/>
        </authorList>
    </citation>
    <scope>NUCLEOTIDE SEQUENCE</scope>
    <source>
        <strain evidence="9">03SP1</strain>
    </source>
</reference>
<evidence type="ECO:0000313" key="10">
    <source>
        <dbReference type="Proteomes" id="UP001049176"/>
    </source>
</evidence>